<dbReference type="GO" id="GO:0042393">
    <property type="term" value="F:histone binding"/>
    <property type="evidence" value="ECO:0007669"/>
    <property type="project" value="TreeGrafter"/>
</dbReference>
<evidence type="ECO:0000313" key="1">
    <source>
        <dbReference type="Ensembl" id="ENSHHUP00000065455.1"/>
    </source>
</evidence>
<reference evidence="2" key="1">
    <citation type="submission" date="2018-06" db="EMBL/GenBank/DDBJ databases">
        <title>Genome assembly of Danube salmon.</title>
        <authorList>
            <person name="Macqueen D.J."/>
            <person name="Gundappa M.K."/>
        </authorList>
    </citation>
    <scope>NUCLEOTIDE SEQUENCE [LARGE SCALE GENOMIC DNA]</scope>
</reference>
<name>A0A4W5PV08_9TELE</name>
<keyword evidence="2" id="KW-1185">Reference proteome</keyword>
<dbReference type="GO" id="GO:0007076">
    <property type="term" value="P:mitotic chromosome condensation"/>
    <property type="evidence" value="ECO:0007669"/>
    <property type="project" value="InterPro"/>
</dbReference>
<dbReference type="GO" id="GO:0000779">
    <property type="term" value="C:condensed chromosome, centromeric region"/>
    <property type="evidence" value="ECO:0007669"/>
    <property type="project" value="TreeGrafter"/>
</dbReference>
<dbReference type="Proteomes" id="UP000314982">
    <property type="component" value="Unassembled WGS sequence"/>
</dbReference>
<dbReference type="InterPro" id="IPR026971">
    <property type="entry name" value="CND1/NCAPD3"/>
</dbReference>
<accession>A0A4W5PV08</accession>
<dbReference type="PANTHER" id="PTHR14222:SF2">
    <property type="entry name" value="CONDENSIN COMPLEX SUBUNIT 1"/>
    <property type="match status" value="1"/>
</dbReference>
<dbReference type="PANTHER" id="PTHR14222">
    <property type="entry name" value="CONDENSIN"/>
    <property type="match status" value="1"/>
</dbReference>
<dbReference type="GO" id="GO:0010032">
    <property type="term" value="P:meiotic chromosome condensation"/>
    <property type="evidence" value="ECO:0007669"/>
    <property type="project" value="TreeGrafter"/>
</dbReference>
<sequence length="122" mass="13376">MKNKPTRDAIIHLLGMQVKKYNHLLGASVKVIQLLQHFEQLSSVCAQAVSVWSTEYGVKAIVGEVMREIGQKSSEELVREGSGVKAFSSFLSELGTLVPDTMIPNISLLLTHLEGESPSLRV</sequence>
<protein>
    <submittedName>
        <fullName evidence="1">Uncharacterized protein</fullName>
    </submittedName>
</protein>
<dbReference type="Ensembl" id="ENSHHUT00000067672.1">
    <property type="protein sequence ID" value="ENSHHUP00000065455.1"/>
    <property type="gene ID" value="ENSHHUG00000038635.1"/>
</dbReference>
<reference evidence="1" key="3">
    <citation type="submission" date="2025-09" db="UniProtKB">
        <authorList>
            <consortium name="Ensembl"/>
        </authorList>
    </citation>
    <scope>IDENTIFICATION</scope>
</reference>
<proteinExistence type="predicted"/>
<reference evidence="1" key="2">
    <citation type="submission" date="2025-08" db="UniProtKB">
        <authorList>
            <consortium name="Ensembl"/>
        </authorList>
    </citation>
    <scope>IDENTIFICATION</scope>
</reference>
<dbReference type="AlphaFoldDB" id="A0A4W5PV08"/>
<evidence type="ECO:0000313" key="2">
    <source>
        <dbReference type="Proteomes" id="UP000314982"/>
    </source>
</evidence>
<dbReference type="GO" id="GO:0000796">
    <property type="term" value="C:condensin complex"/>
    <property type="evidence" value="ECO:0007669"/>
    <property type="project" value="TreeGrafter"/>
</dbReference>
<organism evidence="1 2">
    <name type="scientific">Hucho hucho</name>
    <name type="common">huchen</name>
    <dbReference type="NCBI Taxonomy" id="62062"/>
    <lineage>
        <taxon>Eukaryota</taxon>
        <taxon>Metazoa</taxon>
        <taxon>Chordata</taxon>
        <taxon>Craniata</taxon>
        <taxon>Vertebrata</taxon>
        <taxon>Euteleostomi</taxon>
        <taxon>Actinopterygii</taxon>
        <taxon>Neopterygii</taxon>
        <taxon>Teleostei</taxon>
        <taxon>Protacanthopterygii</taxon>
        <taxon>Salmoniformes</taxon>
        <taxon>Salmonidae</taxon>
        <taxon>Salmoninae</taxon>
        <taxon>Hucho</taxon>
    </lineage>
</organism>